<evidence type="ECO:0008006" key="4">
    <source>
        <dbReference type="Google" id="ProtNLM"/>
    </source>
</evidence>
<name>A0A1I1MBU4_9GAMM</name>
<evidence type="ECO:0000313" key="3">
    <source>
        <dbReference type="Proteomes" id="UP000198862"/>
    </source>
</evidence>
<dbReference type="RefSeq" id="WP_245763821.1">
    <property type="nucleotide sequence ID" value="NZ_FOLO01000019.1"/>
</dbReference>
<accession>A0A1I1MBU4</accession>
<reference evidence="2 3" key="1">
    <citation type="submission" date="2016-10" db="EMBL/GenBank/DDBJ databases">
        <authorList>
            <person name="de Groot N.N."/>
        </authorList>
    </citation>
    <scope>NUCLEOTIDE SEQUENCE [LARGE SCALE GENOMIC DNA]</scope>
    <source>
        <strain evidence="2 3">DSM 6059</strain>
    </source>
</reference>
<sequence length="275" mass="30762">MKKVTKDILISNSKKISTALIISSSLLSGSAIAHSNNINISSDNCNIALQHTVRIQPNTIEIQTPNNQVMRIEQNGNLYINNKIVALNQQDQDSIEDYADNLREQLPQVATIALEGVKIAGVAITEVSNVFGLNNIDSMTELMDELSVEIHNQFYQDGTFVMSQQEFDSIENTFNESFENKMEEAMQSAVMDSIGSLLMALGSEMIGAGGDMNEFENRMQRMGEQIEEKVETQAKNLEQKAHTFCSSMKQLAKQEDQIQEFLPELKAYDLFAVNH</sequence>
<dbReference type="STRING" id="1123010.SAMN02745724_02642"/>
<dbReference type="Proteomes" id="UP000198862">
    <property type="component" value="Unassembled WGS sequence"/>
</dbReference>
<protein>
    <recommendedName>
        <fullName evidence="4">DUF2884 family protein</fullName>
    </recommendedName>
</protein>
<gene>
    <name evidence="2" type="ORF">SAMN02745724_02642</name>
</gene>
<proteinExistence type="predicted"/>
<organism evidence="2 3">
    <name type="scientific">Pseudoalteromonas denitrificans DSM 6059</name>
    <dbReference type="NCBI Taxonomy" id="1123010"/>
    <lineage>
        <taxon>Bacteria</taxon>
        <taxon>Pseudomonadati</taxon>
        <taxon>Pseudomonadota</taxon>
        <taxon>Gammaproteobacteria</taxon>
        <taxon>Alteromonadales</taxon>
        <taxon>Pseudoalteromonadaceae</taxon>
        <taxon>Pseudoalteromonas</taxon>
    </lineage>
</organism>
<keyword evidence="1" id="KW-0732">Signal</keyword>
<feature type="signal peptide" evidence="1">
    <location>
        <begin position="1"/>
        <end position="33"/>
    </location>
</feature>
<dbReference type="AlphaFoldDB" id="A0A1I1MBU4"/>
<dbReference type="EMBL" id="FOLO01000019">
    <property type="protein sequence ID" value="SFC82566.1"/>
    <property type="molecule type" value="Genomic_DNA"/>
</dbReference>
<dbReference type="Pfam" id="PF11101">
    <property type="entry name" value="DUF2884"/>
    <property type="match status" value="1"/>
</dbReference>
<dbReference type="InterPro" id="IPR021307">
    <property type="entry name" value="DUF2884"/>
</dbReference>
<keyword evidence="3" id="KW-1185">Reference proteome</keyword>
<evidence type="ECO:0000313" key="2">
    <source>
        <dbReference type="EMBL" id="SFC82566.1"/>
    </source>
</evidence>
<evidence type="ECO:0000256" key="1">
    <source>
        <dbReference type="SAM" id="SignalP"/>
    </source>
</evidence>
<feature type="chain" id="PRO_5011681119" description="DUF2884 family protein" evidence="1">
    <location>
        <begin position="34"/>
        <end position="275"/>
    </location>
</feature>